<gene>
    <name evidence="2" type="ORF">AVDCRST_MAG68-1217</name>
</gene>
<name>A0A6J4KNL7_9BACT</name>
<organism evidence="2">
    <name type="scientific">uncultured Gemmatimonadota bacterium</name>
    <dbReference type="NCBI Taxonomy" id="203437"/>
    <lineage>
        <taxon>Bacteria</taxon>
        <taxon>Pseudomonadati</taxon>
        <taxon>Gemmatimonadota</taxon>
        <taxon>environmental samples</taxon>
    </lineage>
</organism>
<sequence length="65" mass="6864">MYGRDLSRPRPSPRRVAGPPHPSRAITPRRRQTTHPPSPARPGAIAPVPSARGIAGSPTPASSRP</sequence>
<evidence type="ECO:0000256" key="1">
    <source>
        <dbReference type="SAM" id="MobiDB-lite"/>
    </source>
</evidence>
<feature type="region of interest" description="Disordered" evidence="1">
    <location>
        <begin position="1"/>
        <end position="65"/>
    </location>
</feature>
<proteinExistence type="predicted"/>
<dbReference type="AlphaFoldDB" id="A0A6J4KNL7"/>
<dbReference type="EMBL" id="CADCTW010000069">
    <property type="protein sequence ID" value="CAA9311030.1"/>
    <property type="molecule type" value="Genomic_DNA"/>
</dbReference>
<reference evidence="2" key="1">
    <citation type="submission" date="2020-02" db="EMBL/GenBank/DDBJ databases">
        <authorList>
            <person name="Meier V. D."/>
        </authorList>
    </citation>
    <scope>NUCLEOTIDE SEQUENCE</scope>
    <source>
        <strain evidence="2">AVDCRST_MAG68</strain>
    </source>
</reference>
<protein>
    <submittedName>
        <fullName evidence="2">Uncharacterized protein</fullName>
    </submittedName>
</protein>
<accession>A0A6J4KNL7</accession>
<evidence type="ECO:0000313" key="2">
    <source>
        <dbReference type="EMBL" id="CAA9311030.1"/>
    </source>
</evidence>